<dbReference type="InterPro" id="IPR013976">
    <property type="entry name" value="HDOD"/>
</dbReference>
<gene>
    <name evidence="4" type="ORF">TH6_00480</name>
</gene>
<dbReference type="PANTHER" id="PTHR33525">
    <property type="match status" value="1"/>
</dbReference>
<dbReference type="EMBL" id="JPWB01000001">
    <property type="protein sequence ID" value="RCK25143.1"/>
    <property type="molecule type" value="Genomic_DNA"/>
</dbReference>
<accession>A0A367VIZ1</accession>
<dbReference type="Gene3D" id="1.10.3210.10">
    <property type="entry name" value="Hypothetical protein af1432"/>
    <property type="match status" value="1"/>
</dbReference>
<dbReference type="SUPFAM" id="SSF109604">
    <property type="entry name" value="HD-domain/PDEase-like"/>
    <property type="match status" value="1"/>
</dbReference>
<dbReference type="GO" id="GO:0000160">
    <property type="term" value="P:phosphorelay signal transduction system"/>
    <property type="evidence" value="ECO:0007669"/>
    <property type="project" value="InterPro"/>
</dbReference>
<comment type="caution">
    <text evidence="4">The sequence shown here is derived from an EMBL/GenBank/DDBJ whole genome shotgun (WGS) entry which is preliminary data.</text>
</comment>
<dbReference type="AlphaFoldDB" id="A0A367VIZ1"/>
<feature type="domain" description="Response regulatory" evidence="2">
    <location>
        <begin position="3"/>
        <end position="118"/>
    </location>
</feature>
<dbReference type="PROSITE" id="PS50110">
    <property type="entry name" value="RESPONSE_REGULATORY"/>
    <property type="match status" value="1"/>
</dbReference>
<dbReference type="Pfam" id="PF00072">
    <property type="entry name" value="Response_reg"/>
    <property type="match status" value="1"/>
</dbReference>
<feature type="modified residue" description="4-aspartylphosphate" evidence="1">
    <location>
        <position position="54"/>
    </location>
</feature>
<evidence type="ECO:0000259" key="2">
    <source>
        <dbReference type="PROSITE" id="PS50110"/>
    </source>
</evidence>
<dbReference type="RefSeq" id="WP_062957314.1">
    <property type="nucleotide sequence ID" value="NZ_JPWB01000001.1"/>
</dbReference>
<sequence length="407" mass="45188">MSVILFVDDDKNILDGLRRRLRSVHPEWQLHFAHDAESALLKADEIDPDVVISDMRMPGTDGAALLTIMQEKHPHSARIILSGFAEEEAILRTVGPAHQYLAKPCDDKMLIETIENALDLRHLLTNPDLRALVGGIDALASPPTTYTNLVKALENPLVGNEQLTAIVESDIALTAEILKLTNSAYFAISQKITTISQAIRMIGIDTLKALALFVGLFRSFDGPKSAVTQMMQLCKRSQQLGVIATLIAEQEDLPKEVVNVLAAVGMLSHIGSLILYAYRADEMADVVKRVETEDVPIYVAERDQFGAAHPEIGAYLLGLWGFPSAMVQTVAYHHRPQKTPHAEMNALTAIYVAQHLAREIAIEQRTGTAPESRIDLEYLDQLGKRHRLLVWLETARLVEQKYREIDA</sequence>
<proteinExistence type="predicted"/>
<dbReference type="Proteomes" id="UP000253061">
    <property type="component" value="Unassembled WGS sequence"/>
</dbReference>
<protein>
    <submittedName>
        <fullName evidence="4">Response regulator</fullName>
    </submittedName>
</protein>
<keyword evidence="1" id="KW-0597">Phosphoprotein</keyword>
<organism evidence="4 5">
    <name type="scientific">Thalassospira profundimaris</name>
    <dbReference type="NCBI Taxonomy" id="502049"/>
    <lineage>
        <taxon>Bacteria</taxon>
        <taxon>Pseudomonadati</taxon>
        <taxon>Pseudomonadota</taxon>
        <taxon>Alphaproteobacteria</taxon>
        <taxon>Rhodospirillales</taxon>
        <taxon>Thalassospiraceae</taxon>
        <taxon>Thalassospira</taxon>
    </lineage>
</organism>
<name>A0A367VIZ1_9PROT</name>
<feature type="domain" description="HDOD" evidence="3">
    <location>
        <begin position="139"/>
        <end position="336"/>
    </location>
</feature>
<dbReference type="PIRSF" id="PIRSF036883">
    <property type="entry name" value="RR_HD-GYP_mod"/>
    <property type="match status" value="1"/>
</dbReference>
<evidence type="ECO:0000256" key="1">
    <source>
        <dbReference type="PROSITE-ProRule" id="PRU00169"/>
    </source>
</evidence>
<evidence type="ECO:0000313" key="5">
    <source>
        <dbReference type="Proteomes" id="UP000253061"/>
    </source>
</evidence>
<evidence type="ECO:0000313" key="4">
    <source>
        <dbReference type="EMBL" id="RCK25143.1"/>
    </source>
</evidence>
<dbReference type="InterPro" id="IPR011006">
    <property type="entry name" value="CheY-like_superfamily"/>
</dbReference>
<reference evidence="4 5" key="1">
    <citation type="submission" date="2014-07" db="EMBL/GenBank/DDBJ databases">
        <title>Draft genome sequence of Thalassospira profundimaris R8-17.</title>
        <authorList>
            <person name="Lai Q."/>
            <person name="Shao Z."/>
        </authorList>
    </citation>
    <scope>NUCLEOTIDE SEQUENCE [LARGE SCALE GENOMIC DNA]</scope>
    <source>
        <strain evidence="4 5">R8-17</strain>
    </source>
</reference>
<dbReference type="Pfam" id="PF08668">
    <property type="entry name" value="HDOD"/>
    <property type="match status" value="1"/>
</dbReference>
<dbReference type="Gene3D" id="3.40.50.2300">
    <property type="match status" value="1"/>
</dbReference>
<dbReference type="SUPFAM" id="SSF52172">
    <property type="entry name" value="CheY-like"/>
    <property type="match status" value="1"/>
</dbReference>
<dbReference type="InterPro" id="IPR001789">
    <property type="entry name" value="Sig_transdc_resp-reg_receiver"/>
</dbReference>
<dbReference type="PANTHER" id="PTHR33525:SF3">
    <property type="entry name" value="RIBONUCLEASE Y"/>
    <property type="match status" value="1"/>
</dbReference>
<dbReference type="InterPro" id="IPR014626">
    <property type="entry name" value="Sig_transdc_resp-reg_put"/>
</dbReference>
<evidence type="ECO:0000259" key="3">
    <source>
        <dbReference type="PROSITE" id="PS51833"/>
    </source>
</evidence>
<dbReference type="PROSITE" id="PS51833">
    <property type="entry name" value="HDOD"/>
    <property type="match status" value="1"/>
</dbReference>
<dbReference type="SMART" id="SM00448">
    <property type="entry name" value="REC"/>
    <property type="match status" value="1"/>
</dbReference>
<dbReference type="InterPro" id="IPR052340">
    <property type="entry name" value="RNase_Y/CdgJ"/>
</dbReference>